<dbReference type="Pfam" id="PF00612">
    <property type="entry name" value="IQ"/>
    <property type="match status" value="2"/>
</dbReference>
<evidence type="ECO:0000256" key="3">
    <source>
        <dbReference type="ARBA" id="ARBA00022737"/>
    </source>
</evidence>
<evidence type="ECO:0000256" key="4">
    <source>
        <dbReference type="ARBA" id="ARBA00022860"/>
    </source>
</evidence>
<keyword evidence="2" id="KW-0963">Cytoplasm</keyword>
<feature type="compositionally biased region" description="Polar residues" evidence="8">
    <location>
        <begin position="378"/>
        <end position="388"/>
    </location>
</feature>
<evidence type="ECO:0000256" key="2">
    <source>
        <dbReference type="ARBA" id="ARBA00022490"/>
    </source>
</evidence>
<evidence type="ECO:0000256" key="6">
    <source>
        <dbReference type="ARBA" id="ARBA00024341"/>
    </source>
</evidence>
<evidence type="ECO:0000256" key="8">
    <source>
        <dbReference type="SAM" id="MobiDB-lite"/>
    </source>
</evidence>
<dbReference type="FunFam" id="1.20.5.190:FF:000062">
    <property type="entry name" value="IQ-domain 11"/>
    <property type="match status" value="1"/>
</dbReference>
<feature type="compositionally biased region" description="Polar residues" evidence="8">
    <location>
        <begin position="1"/>
        <end position="11"/>
    </location>
</feature>
<dbReference type="PANTHER" id="PTHR32295">
    <property type="entry name" value="IQ-DOMAIN 5-RELATED"/>
    <property type="match status" value="1"/>
</dbReference>
<proteinExistence type="inferred from homology"/>
<feature type="compositionally biased region" description="Polar residues" evidence="8">
    <location>
        <begin position="49"/>
        <end position="59"/>
    </location>
</feature>
<name>A0A8T2GZV7_ARASU</name>
<evidence type="ECO:0000313" key="10">
    <source>
        <dbReference type="EMBL" id="KAG7652657.1"/>
    </source>
</evidence>
<dbReference type="GO" id="GO:0005516">
    <property type="term" value="F:calmodulin binding"/>
    <property type="evidence" value="ECO:0007669"/>
    <property type="project" value="UniProtKB-KW"/>
</dbReference>
<dbReference type="InterPro" id="IPR000048">
    <property type="entry name" value="IQ_motif_EF-hand-BS"/>
</dbReference>
<feature type="domain" description="DUF4005" evidence="9">
    <location>
        <begin position="400"/>
        <end position="504"/>
    </location>
</feature>
<feature type="region of interest" description="Disordered" evidence="8">
    <location>
        <begin position="330"/>
        <end position="425"/>
    </location>
</feature>
<sequence>MGKKNGSSSWLTAVKRAFRSPTKKDHSNDVEEDEEKKREKRRWFRKPATQESPVKSSGISPPAPQEDSLNVNSKPSPETAPSYATTTPPSNAGKPPSAVVPIATSASKTLAPRRIYYARENYAAVVIQTSFRGYLARRALRALKGLVKLQALVRGHNVRKQAKMTLRCMQALVRVQSRVLDQRKRLSHDGSRKSAFSDSHAVFESRYLQDLSDRQSMSREGSSAAEDWDDRPHTIDAVKVMLQRRRDTALRHDKTNLSQAFSQKVKLIKPAYSLLYILSLLITSFRFNGKMWRTVGNQSTEGHHEVELEEERPKWLDRWMATRPWDKRASSRASVDQRVSVKTVEIDTSQPYSRTGTGSPSRGQRPSSPSRTSHHYQSRNNFSATPSPAKSRPILIRSASPRCQRDPREDRDRAAYSYTSNTPSLRSNYSFTARSGCSISTTMVNNASLLPNYMASTESAKARIRSHSAPRQRPSTPERDRAGLVKKRLSYPVPPPAEYEDNNSLRSPSFKSVAGSHFGGMLEQQSNYSSCCTESNGVEISPASTSDFRNWLR</sequence>
<dbReference type="GO" id="GO:0005856">
    <property type="term" value="C:cytoskeleton"/>
    <property type="evidence" value="ECO:0007669"/>
    <property type="project" value="UniProtKB-SubCell"/>
</dbReference>
<dbReference type="PANTHER" id="PTHR32295:SF6">
    <property type="entry name" value="PROTEIN IQ-DOMAIN 18"/>
    <property type="match status" value="1"/>
</dbReference>
<evidence type="ECO:0000256" key="5">
    <source>
        <dbReference type="ARBA" id="ARBA00023212"/>
    </source>
</evidence>
<comment type="similarity">
    <text evidence="6">Belongs to the IQD family.</text>
</comment>
<keyword evidence="11" id="KW-1185">Reference proteome</keyword>
<dbReference type="SMART" id="SM00015">
    <property type="entry name" value="IQ"/>
    <property type="match status" value="2"/>
</dbReference>
<comment type="subunit">
    <text evidence="7">Binds to multiple calmodulin (CaM) in the presence of Ca(2+) and CaM-like proteins.</text>
</comment>
<feature type="compositionally biased region" description="Low complexity" evidence="8">
    <location>
        <begin position="356"/>
        <end position="371"/>
    </location>
</feature>
<dbReference type="PROSITE" id="PS50096">
    <property type="entry name" value="IQ"/>
    <property type="match status" value="2"/>
</dbReference>
<evidence type="ECO:0000313" key="11">
    <source>
        <dbReference type="Proteomes" id="UP000694251"/>
    </source>
</evidence>
<feature type="compositionally biased region" description="Polar residues" evidence="8">
    <location>
        <begin position="346"/>
        <end position="355"/>
    </location>
</feature>
<evidence type="ECO:0000256" key="7">
    <source>
        <dbReference type="ARBA" id="ARBA00024378"/>
    </source>
</evidence>
<feature type="region of interest" description="Disordered" evidence="8">
    <location>
        <begin position="1"/>
        <end position="98"/>
    </location>
</feature>
<dbReference type="AlphaFoldDB" id="A0A8T2GZV7"/>
<accession>A0A8T2GZV7</accession>
<dbReference type="EMBL" id="JAEFBJ010000001">
    <property type="protein sequence ID" value="KAG7652657.1"/>
    <property type="molecule type" value="Genomic_DNA"/>
</dbReference>
<gene>
    <name evidence="10" type="ORF">ISN44_As01g000120</name>
</gene>
<comment type="subcellular location">
    <subcellularLocation>
        <location evidence="1">Cytoplasm</location>
        <location evidence="1">Cytoskeleton</location>
    </subcellularLocation>
</comment>
<feature type="compositionally biased region" description="Basic and acidic residues" evidence="8">
    <location>
        <begin position="403"/>
        <end position="414"/>
    </location>
</feature>
<dbReference type="Proteomes" id="UP000694251">
    <property type="component" value="Chromosome 1"/>
</dbReference>
<organism evidence="10 11">
    <name type="scientific">Arabidopsis suecica</name>
    <name type="common">Swedish thale-cress</name>
    <name type="synonym">Cardaminopsis suecica</name>
    <dbReference type="NCBI Taxonomy" id="45249"/>
    <lineage>
        <taxon>Eukaryota</taxon>
        <taxon>Viridiplantae</taxon>
        <taxon>Streptophyta</taxon>
        <taxon>Embryophyta</taxon>
        <taxon>Tracheophyta</taxon>
        <taxon>Spermatophyta</taxon>
        <taxon>Magnoliopsida</taxon>
        <taxon>eudicotyledons</taxon>
        <taxon>Gunneridae</taxon>
        <taxon>Pentapetalae</taxon>
        <taxon>rosids</taxon>
        <taxon>malvids</taxon>
        <taxon>Brassicales</taxon>
        <taxon>Brassicaceae</taxon>
        <taxon>Camelineae</taxon>
        <taxon>Arabidopsis</taxon>
    </lineage>
</organism>
<feature type="compositionally biased region" description="Low complexity" evidence="8">
    <location>
        <begin position="75"/>
        <end position="92"/>
    </location>
</feature>
<dbReference type="InterPro" id="IPR025064">
    <property type="entry name" value="DUF4005"/>
</dbReference>
<evidence type="ECO:0000256" key="1">
    <source>
        <dbReference type="ARBA" id="ARBA00004245"/>
    </source>
</evidence>
<dbReference type="Pfam" id="PF13178">
    <property type="entry name" value="DUF4005"/>
    <property type="match status" value="1"/>
</dbReference>
<dbReference type="CDD" id="cd23767">
    <property type="entry name" value="IQCD"/>
    <property type="match status" value="1"/>
</dbReference>
<keyword evidence="5" id="KW-0206">Cytoskeleton</keyword>
<keyword evidence="3" id="KW-0677">Repeat</keyword>
<feature type="region of interest" description="Disordered" evidence="8">
    <location>
        <begin position="460"/>
        <end position="508"/>
    </location>
</feature>
<reference evidence="10 11" key="1">
    <citation type="submission" date="2020-12" db="EMBL/GenBank/DDBJ databases">
        <title>Concerted genomic and epigenomic changes stabilize Arabidopsis allopolyploids.</title>
        <authorList>
            <person name="Chen Z."/>
        </authorList>
    </citation>
    <scope>NUCLEOTIDE SEQUENCE [LARGE SCALE GENOMIC DNA]</scope>
    <source>
        <strain evidence="10">As9502</strain>
        <tissue evidence="10">Leaf</tissue>
    </source>
</reference>
<comment type="caution">
    <text evidence="10">The sequence shown here is derived from an EMBL/GenBank/DDBJ whole genome shotgun (WGS) entry which is preliminary data.</text>
</comment>
<protein>
    <submittedName>
        <fullName evidence="10">IQ motif EF-hand binding site</fullName>
    </submittedName>
</protein>
<dbReference type="OrthoDB" id="776767at2759"/>
<evidence type="ECO:0000259" key="9">
    <source>
        <dbReference type="Pfam" id="PF13178"/>
    </source>
</evidence>
<keyword evidence="4" id="KW-0112">Calmodulin-binding</keyword>